<keyword evidence="2" id="KW-1185">Reference proteome</keyword>
<dbReference type="RefSeq" id="WP_213171003.1">
    <property type="nucleotide sequence ID" value="NZ_CP070496.1"/>
</dbReference>
<evidence type="ECO:0000313" key="2">
    <source>
        <dbReference type="Proteomes" id="UP000662939"/>
    </source>
</evidence>
<dbReference type="SUPFAM" id="SSF109854">
    <property type="entry name" value="DinB/YfiT-like putative metalloenzymes"/>
    <property type="match status" value="1"/>
</dbReference>
<gene>
    <name evidence="1" type="ORF">JQS30_14745</name>
</gene>
<organism evidence="1 2">
    <name type="scientific">Natronoglycomyces albus</name>
    <dbReference type="NCBI Taxonomy" id="2811108"/>
    <lineage>
        <taxon>Bacteria</taxon>
        <taxon>Bacillati</taxon>
        <taxon>Actinomycetota</taxon>
        <taxon>Actinomycetes</taxon>
        <taxon>Glycomycetales</taxon>
        <taxon>Glycomycetaceae</taxon>
        <taxon>Natronoglycomyces</taxon>
    </lineage>
</organism>
<dbReference type="AlphaFoldDB" id="A0A895XN90"/>
<evidence type="ECO:0000313" key="1">
    <source>
        <dbReference type="EMBL" id="QSB05003.1"/>
    </source>
</evidence>
<proteinExistence type="predicted"/>
<dbReference type="Gene3D" id="1.20.120.450">
    <property type="entry name" value="dinb family like domain"/>
    <property type="match status" value="1"/>
</dbReference>
<dbReference type="EMBL" id="CP070496">
    <property type="protein sequence ID" value="QSB05003.1"/>
    <property type="molecule type" value="Genomic_DNA"/>
</dbReference>
<dbReference type="Pfam" id="PF04978">
    <property type="entry name" value="MST"/>
    <property type="match status" value="1"/>
</dbReference>
<protein>
    <submittedName>
        <fullName evidence="1">DinB family protein</fullName>
    </submittedName>
</protein>
<name>A0A895XN90_9ACTN</name>
<dbReference type="InterPro" id="IPR007061">
    <property type="entry name" value="MST-like"/>
</dbReference>
<dbReference type="Proteomes" id="UP000662939">
    <property type="component" value="Chromosome"/>
</dbReference>
<reference evidence="1" key="1">
    <citation type="submission" date="2021-02" db="EMBL/GenBank/DDBJ databases">
        <title>Natronoglycomyces albus gen. nov., sp. nov, a haloalkaliphilic actinobacterium from a soda solonchak soil.</title>
        <authorList>
            <person name="Sorokin D.Y."/>
            <person name="Khijniak T.V."/>
            <person name="Zakharycheva A.P."/>
            <person name="Boueva O.V."/>
            <person name="Ariskina E.V."/>
            <person name="Hahnke R.L."/>
            <person name="Bunk B."/>
            <person name="Sproer C."/>
            <person name="Schumann P."/>
            <person name="Evtushenko L.I."/>
            <person name="Kublanov I.V."/>
        </authorList>
    </citation>
    <scope>NUCLEOTIDE SEQUENCE</scope>
    <source>
        <strain evidence="1">DSM 106290</strain>
    </source>
</reference>
<dbReference type="KEGG" id="nav:JQS30_14745"/>
<accession>A0A895XN90</accession>
<sequence>MSEHNWTAPQAQRVAINFSGGERAVLENMLDWQRDTLMMKCAGLNAAELKRTPLDHTGISLLGLVRHLADVELFWFRFNLDGEQVPGYYHTMERPDACFEGVAQADAGTDFANFTESVTISRQRASAHELDDQFPFPFGKGNSTLRWIYVHVIQEYARHNGHADLLREKIDGTTGE</sequence>
<dbReference type="InterPro" id="IPR034660">
    <property type="entry name" value="DinB/YfiT-like"/>
</dbReference>